<keyword evidence="1" id="KW-0812">Transmembrane</keyword>
<protein>
    <submittedName>
        <fullName evidence="2">M50 family metallopeptidase</fullName>
    </submittedName>
</protein>
<keyword evidence="1" id="KW-1133">Transmembrane helix</keyword>
<accession>A0ABY3ZXW8</accession>
<reference evidence="2" key="2">
    <citation type="submission" date="2022-04" db="EMBL/GenBank/DDBJ databases">
        <title>Antimicrobial genetic elements in methicillin-resistant Macrococcus armenti.</title>
        <authorList>
            <person name="Keller J.E."/>
            <person name="Schwendener S."/>
            <person name="Pantucek R."/>
            <person name="Perreten V."/>
        </authorList>
    </citation>
    <scope>NUCLEOTIDE SEQUENCE</scope>
    <source>
        <strain evidence="2">CCM 2609</strain>
    </source>
</reference>
<keyword evidence="3" id="KW-1185">Reference proteome</keyword>
<evidence type="ECO:0000256" key="1">
    <source>
        <dbReference type="SAM" id="Phobius"/>
    </source>
</evidence>
<dbReference type="EMBL" id="CP094348">
    <property type="protein sequence ID" value="UOB20681.1"/>
    <property type="molecule type" value="Genomic_DNA"/>
</dbReference>
<reference evidence="2" key="1">
    <citation type="submission" date="2022-03" db="EMBL/GenBank/DDBJ databases">
        <authorList>
            <person name="Vrbovska V."/>
            <person name="Kovarovic V."/>
            <person name="Botka T."/>
            <person name="Pantucek R."/>
        </authorList>
    </citation>
    <scope>NUCLEOTIDE SEQUENCE</scope>
    <source>
        <strain evidence="2">CCM 2609</strain>
    </source>
</reference>
<dbReference type="InterPro" id="IPR049500">
    <property type="entry name" value="Peptidase_M50B-like"/>
</dbReference>
<feature type="transmembrane region" description="Helical" evidence="1">
    <location>
        <begin position="172"/>
        <end position="195"/>
    </location>
</feature>
<evidence type="ECO:0000313" key="2">
    <source>
        <dbReference type="EMBL" id="UOB20681.1"/>
    </source>
</evidence>
<dbReference type="RefSeq" id="WP_243365980.1">
    <property type="nucleotide sequence ID" value="NZ_CP094348.1"/>
</dbReference>
<gene>
    <name evidence="2" type="ORF">MRZ06_00945</name>
</gene>
<proteinExistence type="predicted"/>
<dbReference type="Pfam" id="PF13398">
    <property type="entry name" value="Peptidase_M50B"/>
    <property type="match status" value="1"/>
</dbReference>
<organism evidence="2 3">
    <name type="scientific">Macrococcus armenti</name>
    <dbReference type="NCBI Taxonomy" id="2875764"/>
    <lineage>
        <taxon>Bacteria</taxon>
        <taxon>Bacillati</taxon>
        <taxon>Bacillota</taxon>
        <taxon>Bacilli</taxon>
        <taxon>Bacillales</taxon>
        <taxon>Staphylococcaceae</taxon>
        <taxon>Macrococcus</taxon>
    </lineage>
</organism>
<sequence>MNTQITLNPTLILIISFIYFALSIYFYRSNLFLLHVIRFIPVLFHEFGHAFACQLTGGKVHDIVIVASRKEQNQTNRSGYAITTTKPGMNTFITLISGYLMPPVILFIAILCLKYNVVIFFWIILLLICIYYFVKTSRKVLPLMMLILFIGTSYCIKRYYPMIGLDLVSYLYHFIIAILFADLIITLRTIILVYFQGNTDWDGAQLSKATRIPAILYLLFFVGIHIAAIYYTSKYLIDLIM</sequence>
<name>A0ABY3ZXW8_9STAP</name>
<feature type="transmembrane region" description="Helical" evidence="1">
    <location>
        <begin position="117"/>
        <end position="134"/>
    </location>
</feature>
<feature type="transmembrane region" description="Helical" evidence="1">
    <location>
        <begin position="215"/>
        <end position="233"/>
    </location>
</feature>
<dbReference type="Proteomes" id="UP000830343">
    <property type="component" value="Chromosome"/>
</dbReference>
<keyword evidence="1" id="KW-0472">Membrane</keyword>
<feature type="transmembrane region" description="Helical" evidence="1">
    <location>
        <begin position="6"/>
        <end position="27"/>
    </location>
</feature>
<feature type="transmembrane region" description="Helical" evidence="1">
    <location>
        <begin position="141"/>
        <end position="160"/>
    </location>
</feature>
<evidence type="ECO:0000313" key="3">
    <source>
        <dbReference type="Proteomes" id="UP000830343"/>
    </source>
</evidence>
<feature type="transmembrane region" description="Helical" evidence="1">
    <location>
        <begin position="92"/>
        <end position="111"/>
    </location>
</feature>